<dbReference type="Proteomes" id="UP000184038">
    <property type="component" value="Unassembled WGS sequence"/>
</dbReference>
<reference evidence="1 2" key="1">
    <citation type="submission" date="2016-11" db="EMBL/GenBank/DDBJ databases">
        <authorList>
            <person name="Jaros S."/>
            <person name="Januszkiewicz K."/>
            <person name="Wedrychowicz H."/>
        </authorList>
    </citation>
    <scope>NUCLEOTIDE SEQUENCE [LARGE SCALE GENOMIC DNA]</scope>
    <source>
        <strain evidence="1 2">DSM 15930</strain>
    </source>
</reference>
<dbReference type="InterPro" id="IPR027417">
    <property type="entry name" value="P-loop_NTPase"/>
</dbReference>
<dbReference type="STRING" id="1120996.SAMN02746066_01074"/>
<proteinExistence type="predicted"/>
<dbReference type="SUPFAM" id="SSF52540">
    <property type="entry name" value="P-loop containing nucleoside triphosphate hydrolases"/>
    <property type="match status" value="1"/>
</dbReference>
<organism evidence="1 2">
    <name type="scientific">Anaerosporobacter mobilis DSM 15930</name>
    <dbReference type="NCBI Taxonomy" id="1120996"/>
    <lineage>
        <taxon>Bacteria</taxon>
        <taxon>Bacillati</taxon>
        <taxon>Bacillota</taxon>
        <taxon>Clostridia</taxon>
        <taxon>Lachnospirales</taxon>
        <taxon>Lachnospiraceae</taxon>
        <taxon>Anaerosporobacter</taxon>
    </lineage>
</organism>
<name>A0A1M7GSI2_9FIRM</name>
<sequence>MVQIIVGEKGKGKTKVIINQANEKMIHSEGTVVYIDKSNKHMYELNNKLRLISIKDYLIENYNEFLGFICGIISQDHDLECVFVDSFLKVAHISDNEIEVVVNKLKRISDQYHIDFVLSISIASKSTPESLENDILVSL</sequence>
<evidence type="ECO:0000313" key="2">
    <source>
        <dbReference type="Proteomes" id="UP000184038"/>
    </source>
</evidence>
<dbReference type="EMBL" id="FRCP01000007">
    <property type="protein sequence ID" value="SHM18887.1"/>
    <property type="molecule type" value="Genomic_DNA"/>
</dbReference>
<accession>A0A1M7GSI2</accession>
<dbReference type="AlphaFoldDB" id="A0A1M7GSI2"/>
<dbReference type="OrthoDB" id="1953676at2"/>
<gene>
    <name evidence="1" type="ORF">SAMN02746066_01074</name>
</gene>
<keyword evidence="2" id="KW-1185">Reference proteome</keyword>
<evidence type="ECO:0000313" key="1">
    <source>
        <dbReference type="EMBL" id="SHM18887.1"/>
    </source>
</evidence>
<dbReference type="RefSeq" id="WP_073284164.1">
    <property type="nucleotide sequence ID" value="NZ_FRCP01000007.1"/>
</dbReference>
<protein>
    <recommendedName>
        <fullName evidence="3">Twitching motility protein PilT</fullName>
    </recommendedName>
</protein>
<evidence type="ECO:0008006" key="3">
    <source>
        <dbReference type="Google" id="ProtNLM"/>
    </source>
</evidence>